<dbReference type="GO" id="GO:0046496">
    <property type="term" value="P:nicotinamide nucleotide metabolic process"/>
    <property type="evidence" value="ECO:0007669"/>
    <property type="project" value="UniProtKB-UniRule"/>
</dbReference>
<dbReference type="SUPFAM" id="SSF53613">
    <property type="entry name" value="Ribokinase-like"/>
    <property type="match status" value="1"/>
</dbReference>
<dbReference type="InterPro" id="IPR017953">
    <property type="entry name" value="Carbohydrate_kinase_pred_CS"/>
</dbReference>
<comment type="catalytic activity">
    <reaction evidence="6">
        <text>(6S)-NADPHX + ADP = AMP + phosphate + NADPH + H(+)</text>
        <dbReference type="Rhea" id="RHEA:32235"/>
        <dbReference type="ChEBI" id="CHEBI:15378"/>
        <dbReference type="ChEBI" id="CHEBI:43474"/>
        <dbReference type="ChEBI" id="CHEBI:57783"/>
        <dbReference type="ChEBI" id="CHEBI:64076"/>
        <dbReference type="ChEBI" id="CHEBI:456215"/>
        <dbReference type="ChEBI" id="CHEBI:456216"/>
        <dbReference type="EC" id="4.2.1.136"/>
    </reaction>
</comment>
<evidence type="ECO:0000313" key="9">
    <source>
        <dbReference type="Proteomes" id="UP000286848"/>
    </source>
</evidence>
<keyword evidence="8" id="KW-0418">Kinase</keyword>
<dbReference type="Proteomes" id="UP000286848">
    <property type="component" value="Unassembled WGS sequence"/>
</dbReference>
<evidence type="ECO:0000256" key="2">
    <source>
        <dbReference type="ARBA" id="ARBA00022840"/>
    </source>
</evidence>
<evidence type="ECO:0000256" key="1">
    <source>
        <dbReference type="ARBA" id="ARBA00022741"/>
    </source>
</evidence>
<keyword evidence="9" id="KW-1185">Reference proteome</keyword>
<evidence type="ECO:0000313" key="8">
    <source>
        <dbReference type="EMBL" id="GBG94507.1"/>
    </source>
</evidence>
<organism evidence="8 9">
    <name type="scientific">Ligilactobacillus salitolerans</name>
    <dbReference type="NCBI Taxonomy" id="1808352"/>
    <lineage>
        <taxon>Bacteria</taxon>
        <taxon>Bacillati</taxon>
        <taxon>Bacillota</taxon>
        <taxon>Bacilli</taxon>
        <taxon>Lactobacillales</taxon>
        <taxon>Lactobacillaceae</taxon>
        <taxon>Ligilactobacillus</taxon>
    </lineage>
</organism>
<name>A0A401ISM9_9LACO</name>
<dbReference type="RefSeq" id="WP_124975973.1">
    <property type="nucleotide sequence ID" value="NZ_BFFP01000012.1"/>
</dbReference>
<dbReference type="Gene3D" id="3.40.1190.20">
    <property type="match status" value="1"/>
</dbReference>
<keyword evidence="1 6" id="KW-0547">Nucleotide-binding</keyword>
<comment type="function">
    <text evidence="6">Catalyzes the dehydration of the S-form of NAD(P)HX at the expense of ADP, which is converted to AMP. Together with NAD(P)HX epimerase, which catalyzes the epimerization of the S- and R-forms, the enzyme allows the repair of both epimers of NAD(P)HX, a damaged form of NAD(P)H that is a result of enzymatic or heat-dependent hydration.</text>
</comment>
<dbReference type="PANTHER" id="PTHR12592">
    <property type="entry name" value="ATP-DEPENDENT (S)-NAD(P)H-HYDRATE DEHYDRATASE FAMILY MEMBER"/>
    <property type="match status" value="1"/>
</dbReference>
<dbReference type="HAMAP" id="MF_01965">
    <property type="entry name" value="NADHX_dehydratase"/>
    <property type="match status" value="1"/>
</dbReference>
<feature type="binding site" evidence="6">
    <location>
        <position position="218"/>
    </location>
    <ligand>
        <name>(6S)-NADPHX</name>
        <dbReference type="ChEBI" id="CHEBI:64076"/>
    </ligand>
</feature>
<comment type="subunit">
    <text evidence="6">Homotetramer.</text>
</comment>
<dbReference type="GO" id="GO:0005524">
    <property type="term" value="F:ATP binding"/>
    <property type="evidence" value="ECO:0007669"/>
    <property type="project" value="UniProtKB-KW"/>
</dbReference>
<keyword evidence="2 6" id="KW-0067">ATP-binding</keyword>
<keyword evidence="3 6" id="KW-0521">NADP</keyword>
<dbReference type="PANTHER" id="PTHR12592:SF0">
    <property type="entry name" value="ATP-DEPENDENT (S)-NAD(P)H-HYDRATE DEHYDRATASE"/>
    <property type="match status" value="1"/>
</dbReference>
<proteinExistence type="inferred from homology"/>
<dbReference type="NCBIfam" id="TIGR00196">
    <property type="entry name" value="yjeF_cterm"/>
    <property type="match status" value="1"/>
</dbReference>
<dbReference type="EC" id="4.2.1.136" evidence="6"/>
<feature type="domain" description="YjeF C-terminal" evidence="7">
    <location>
        <begin position="4"/>
        <end position="277"/>
    </location>
</feature>
<evidence type="ECO:0000259" key="7">
    <source>
        <dbReference type="PROSITE" id="PS51383"/>
    </source>
</evidence>
<comment type="cofactor">
    <cofactor evidence="6">
        <name>Mg(2+)</name>
        <dbReference type="ChEBI" id="CHEBI:18420"/>
    </cofactor>
</comment>
<feature type="binding site" evidence="6">
    <location>
        <position position="39"/>
    </location>
    <ligand>
        <name>(6S)-NADPHX</name>
        <dbReference type="ChEBI" id="CHEBI:64076"/>
    </ligand>
</feature>
<feature type="binding site" evidence="6">
    <location>
        <position position="154"/>
    </location>
    <ligand>
        <name>(6S)-NADPHX</name>
        <dbReference type="ChEBI" id="CHEBI:64076"/>
    </ligand>
</feature>
<keyword evidence="5 6" id="KW-0456">Lyase</keyword>
<dbReference type="CDD" id="cd01171">
    <property type="entry name" value="YXKO-related"/>
    <property type="match status" value="1"/>
</dbReference>
<sequence>MKDLDTNVLSVISPRPAESYKGNYGRVLTIGGNENFGGAIIMSTSAAVHAGAGLVTCATAPANLTALHSTVPEAMFVDYTDNEAVNNVLKSTTAIVLGPGLGTDETSKKIIANVFANVSEEQYLIIDGSAITLLAQEKDLQANLPQAHIIFTPHEMEWQRLSGIKIAQQTETANRVQQEKLGATVILKKHHTEIYAPNAETFRLPLGGPYMSTGGMGDTLTGIIAAFMGQFAKTNPQKALQAAVYTHSAIADQLSENAYVVLPTDIIGHLQKFMQEHSHENYRTKIGFN</sequence>
<dbReference type="PROSITE" id="PS01049">
    <property type="entry name" value="YJEF_C_1"/>
    <property type="match status" value="1"/>
</dbReference>
<dbReference type="InterPro" id="IPR000631">
    <property type="entry name" value="CARKD"/>
</dbReference>
<evidence type="ECO:0000256" key="6">
    <source>
        <dbReference type="HAMAP-Rule" id="MF_01965"/>
    </source>
</evidence>
<dbReference type="AlphaFoldDB" id="A0A401ISM9"/>
<feature type="binding site" evidence="6">
    <location>
        <position position="100"/>
    </location>
    <ligand>
        <name>(6S)-NADPHX</name>
        <dbReference type="ChEBI" id="CHEBI:64076"/>
    </ligand>
</feature>
<comment type="catalytic activity">
    <reaction evidence="6">
        <text>(6S)-NADHX + ADP = AMP + phosphate + NADH + H(+)</text>
        <dbReference type="Rhea" id="RHEA:32223"/>
        <dbReference type="ChEBI" id="CHEBI:15378"/>
        <dbReference type="ChEBI" id="CHEBI:43474"/>
        <dbReference type="ChEBI" id="CHEBI:57945"/>
        <dbReference type="ChEBI" id="CHEBI:64074"/>
        <dbReference type="ChEBI" id="CHEBI:456215"/>
        <dbReference type="ChEBI" id="CHEBI:456216"/>
        <dbReference type="EC" id="4.2.1.136"/>
    </reaction>
</comment>
<dbReference type="InterPro" id="IPR029056">
    <property type="entry name" value="Ribokinase-like"/>
</dbReference>
<dbReference type="GO" id="GO:0052856">
    <property type="term" value="F:NAD(P)HX epimerase activity"/>
    <property type="evidence" value="ECO:0007669"/>
    <property type="project" value="TreeGrafter"/>
</dbReference>
<feature type="binding site" evidence="6">
    <location>
        <position position="217"/>
    </location>
    <ligand>
        <name>AMP</name>
        <dbReference type="ChEBI" id="CHEBI:456215"/>
    </ligand>
</feature>
<dbReference type="PROSITE" id="PS51383">
    <property type="entry name" value="YJEF_C_3"/>
    <property type="match status" value="1"/>
</dbReference>
<comment type="similarity">
    <text evidence="6">Belongs to the NnrD/CARKD family.</text>
</comment>
<dbReference type="GO" id="GO:0052855">
    <property type="term" value="F:ADP-dependent NAD(P)H-hydrate dehydratase activity"/>
    <property type="evidence" value="ECO:0007669"/>
    <property type="project" value="UniProtKB-UniRule"/>
</dbReference>
<feature type="binding site" evidence="6">
    <location>
        <begin position="188"/>
        <end position="192"/>
    </location>
    <ligand>
        <name>AMP</name>
        <dbReference type="ChEBI" id="CHEBI:456215"/>
    </ligand>
</feature>
<reference evidence="8 9" key="1">
    <citation type="journal article" date="2019" name="Int. J. Syst. Evol. Microbiol.">
        <title>Lactobacillus salitolerans sp. nov., a novel lactic acid bacterium isolated from spent mushroom substrates.</title>
        <authorList>
            <person name="Tohno M."/>
            <person name="Tanizawa Y."/>
            <person name="Kojima Y."/>
            <person name="Sakamoto M."/>
            <person name="Nakamura Y."/>
            <person name="Ohkuma M."/>
            <person name="Kobayashi H."/>
        </authorList>
    </citation>
    <scope>NUCLEOTIDE SEQUENCE [LARGE SCALE GENOMIC DNA]</scope>
    <source>
        <strain evidence="8 9">YK43</strain>
    </source>
</reference>
<dbReference type="GO" id="GO:0016301">
    <property type="term" value="F:kinase activity"/>
    <property type="evidence" value="ECO:0007669"/>
    <property type="project" value="UniProtKB-KW"/>
</dbReference>
<dbReference type="EMBL" id="BFFP01000012">
    <property type="protein sequence ID" value="GBG94507.1"/>
    <property type="molecule type" value="Genomic_DNA"/>
</dbReference>
<evidence type="ECO:0000256" key="3">
    <source>
        <dbReference type="ARBA" id="ARBA00022857"/>
    </source>
</evidence>
<keyword evidence="8" id="KW-0808">Transferase</keyword>
<accession>A0A401ISM9</accession>
<comment type="caution">
    <text evidence="8">The sequence shown here is derived from an EMBL/GenBank/DDBJ whole genome shotgun (WGS) entry which is preliminary data.</text>
</comment>
<protein>
    <recommendedName>
        <fullName evidence="6">ADP-dependent (S)-NAD(P)H-hydrate dehydratase</fullName>
        <ecNumber evidence="6">4.2.1.136</ecNumber>
    </recommendedName>
    <alternativeName>
        <fullName evidence="6">ADP-dependent NAD(P)HX dehydratase</fullName>
    </alternativeName>
</protein>
<evidence type="ECO:0000256" key="4">
    <source>
        <dbReference type="ARBA" id="ARBA00023027"/>
    </source>
</evidence>
<dbReference type="Pfam" id="PF01256">
    <property type="entry name" value="Carb_kinase"/>
    <property type="match status" value="1"/>
</dbReference>
<dbReference type="PROSITE" id="PS01050">
    <property type="entry name" value="YJEF_C_2"/>
    <property type="match status" value="1"/>
</dbReference>
<keyword evidence="4 6" id="KW-0520">NAD</keyword>
<dbReference type="GO" id="GO:0110051">
    <property type="term" value="P:metabolite repair"/>
    <property type="evidence" value="ECO:0007669"/>
    <property type="project" value="TreeGrafter"/>
</dbReference>
<dbReference type="OrthoDB" id="9806925at2"/>
<evidence type="ECO:0000256" key="5">
    <source>
        <dbReference type="ARBA" id="ARBA00023239"/>
    </source>
</evidence>
<gene>
    <name evidence="6" type="primary">nnrD</name>
    <name evidence="8" type="ORF">LFYK43_09660</name>
</gene>